<feature type="domain" description="Ig-like" evidence="3">
    <location>
        <begin position="244"/>
        <end position="326"/>
    </location>
</feature>
<dbReference type="InterPro" id="IPR036179">
    <property type="entry name" value="Ig-like_dom_sf"/>
</dbReference>
<dbReference type="AlphaFoldDB" id="A0ABD1J1T4"/>
<sequence>MFGILASSVVCVMLHGCLCTQWSIQMTENITAVSGSCIVVPCSFTVSPEYDTELHNTSVALWSRGVVGGPAVLKTDQTVAAGFKGKILGDIKSKNCTTVFTELPQGFKEALLFRVEGPANLKYTYPKELFISFQTGSAPQPVLSVSPRGEVRAGSTLTLKCRAIAPCPSLPPEVRLWPQMDGSNSSPQVYSEQGVMFVTVTESFTVTPNHYGLNVTCEVEYPRRNGRESHREAQSMTLNILYGPHNTRVLMSFPSPVPVGRLLNLSCLSEANPPVTSYNWYTVSGDQLVLRATGQELFLMTSWADRGLYVCEAISPNGQERSAILALEVETEGPQCSMVPYVLCGVLACLYVITLLVEIYKYKRSHSQPLYTFIVNILIMKMQPFLGVVGRGGVMRVGSIFVRIINATIVLWFHTV</sequence>
<keyword evidence="1" id="KW-1133">Transmembrane helix</keyword>
<feature type="domain" description="Ig-like" evidence="3">
    <location>
        <begin position="139"/>
        <end position="237"/>
    </location>
</feature>
<name>A0ABD1J1T4_9TELE</name>
<feature type="transmembrane region" description="Helical" evidence="1">
    <location>
        <begin position="338"/>
        <end position="357"/>
    </location>
</feature>
<keyword evidence="1" id="KW-0472">Membrane</keyword>
<keyword evidence="1" id="KW-0812">Transmembrane</keyword>
<dbReference type="InterPro" id="IPR007110">
    <property type="entry name" value="Ig-like_dom"/>
</dbReference>
<dbReference type="Proteomes" id="UP001591681">
    <property type="component" value="Unassembled WGS sequence"/>
</dbReference>
<evidence type="ECO:0000256" key="1">
    <source>
        <dbReference type="SAM" id="Phobius"/>
    </source>
</evidence>
<feature type="chain" id="PRO_5044870468" description="Ig-like domain-containing protein" evidence="2">
    <location>
        <begin position="20"/>
        <end position="416"/>
    </location>
</feature>
<proteinExistence type="predicted"/>
<feature type="transmembrane region" description="Helical" evidence="1">
    <location>
        <begin position="369"/>
        <end position="388"/>
    </location>
</feature>
<evidence type="ECO:0000259" key="3">
    <source>
        <dbReference type="PROSITE" id="PS50835"/>
    </source>
</evidence>
<dbReference type="PANTHER" id="PTHR46484">
    <property type="entry name" value="SI:CH211-171H4.5-RELATED"/>
    <property type="match status" value="1"/>
</dbReference>
<dbReference type="EMBL" id="JBHFQA010000020">
    <property type="protein sequence ID" value="KAL2081134.1"/>
    <property type="molecule type" value="Genomic_DNA"/>
</dbReference>
<dbReference type="InterPro" id="IPR013783">
    <property type="entry name" value="Ig-like_fold"/>
</dbReference>
<evidence type="ECO:0000313" key="4">
    <source>
        <dbReference type="EMBL" id="KAL2081134.1"/>
    </source>
</evidence>
<keyword evidence="2" id="KW-0732">Signal</keyword>
<reference evidence="4 5" key="1">
    <citation type="submission" date="2024-09" db="EMBL/GenBank/DDBJ databases">
        <title>A chromosome-level genome assembly of Gray's grenadier anchovy, Coilia grayii.</title>
        <authorList>
            <person name="Fu Z."/>
        </authorList>
    </citation>
    <scope>NUCLEOTIDE SEQUENCE [LARGE SCALE GENOMIC DNA]</scope>
    <source>
        <strain evidence="4">G4</strain>
        <tissue evidence="4">Muscle</tissue>
    </source>
</reference>
<gene>
    <name evidence="4" type="ORF">ACEWY4_022987</name>
</gene>
<dbReference type="Gene3D" id="2.60.40.10">
    <property type="entry name" value="Immunoglobulins"/>
    <property type="match status" value="3"/>
</dbReference>
<protein>
    <recommendedName>
        <fullName evidence="3">Ig-like domain-containing protein</fullName>
    </recommendedName>
</protein>
<dbReference type="PANTHER" id="PTHR46484:SF8">
    <property type="entry name" value="B-CELL RECEPTOR CD22-LIKE-RELATED"/>
    <property type="match status" value="1"/>
</dbReference>
<dbReference type="PROSITE" id="PS50835">
    <property type="entry name" value="IG_LIKE"/>
    <property type="match status" value="2"/>
</dbReference>
<dbReference type="Pfam" id="PF13895">
    <property type="entry name" value="Ig_2"/>
    <property type="match status" value="1"/>
</dbReference>
<evidence type="ECO:0000313" key="5">
    <source>
        <dbReference type="Proteomes" id="UP001591681"/>
    </source>
</evidence>
<dbReference type="SUPFAM" id="SSF48726">
    <property type="entry name" value="Immunoglobulin"/>
    <property type="match status" value="2"/>
</dbReference>
<accession>A0ABD1J1T4</accession>
<keyword evidence="5" id="KW-1185">Reference proteome</keyword>
<organism evidence="4 5">
    <name type="scientific">Coilia grayii</name>
    <name type="common">Gray's grenadier anchovy</name>
    <dbReference type="NCBI Taxonomy" id="363190"/>
    <lineage>
        <taxon>Eukaryota</taxon>
        <taxon>Metazoa</taxon>
        <taxon>Chordata</taxon>
        <taxon>Craniata</taxon>
        <taxon>Vertebrata</taxon>
        <taxon>Euteleostomi</taxon>
        <taxon>Actinopterygii</taxon>
        <taxon>Neopterygii</taxon>
        <taxon>Teleostei</taxon>
        <taxon>Clupei</taxon>
        <taxon>Clupeiformes</taxon>
        <taxon>Clupeoidei</taxon>
        <taxon>Engraulidae</taxon>
        <taxon>Coilinae</taxon>
        <taxon>Coilia</taxon>
    </lineage>
</organism>
<comment type="caution">
    <text evidence="4">The sequence shown here is derived from an EMBL/GenBank/DDBJ whole genome shotgun (WGS) entry which is preliminary data.</text>
</comment>
<evidence type="ECO:0000256" key="2">
    <source>
        <dbReference type="SAM" id="SignalP"/>
    </source>
</evidence>
<feature type="signal peptide" evidence="2">
    <location>
        <begin position="1"/>
        <end position="19"/>
    </location>
</feature>